<proteinExistence type="inferred from homology"/>
<sequence>MSSLVSAVNAIKFDLGGDDDQADKMSCRYSIIILVVFCVVVSTKQYVGDPIDCWVPGTFTSSMRDYTDNMCWIKNTYYIPLDEVIPNKDDDITTEINYYQWVPIVLIVQALLFYLPYMAWKALNHRTGCDLKHIVKILTDSTIINQDVREKAVRFVTQHLDKFLCTREQPKPNIFSKFAQHICIGKKYGNYMISVYFMVKLMYLINAFGQLFLLNLFVGNGFTIYGFEVIRKLFNGTDVGESLRFPRSTLCSFKVRQFGGNTHRHTVQCVLPINLFNEKIYLFIWFWLVFVTIFTFISIILWLWDIVGHTRVQFLKKYIKMMPDYHNKKKIDRRQINRFATHYLKQDGVFILRLIGKNVNEVILCEIVLALYQIYQQKHQKAFKSSLEHLNRSKFSDSESKILEHYDEV</sequence>
<organism evidence="10 11">
    <name type="scientific">Bugula neritina</name>
    <name type="common">Brown bryozoan</name>
    <name type="synonym">Sertularia neritina</name>
    <dbReference type="NCBI Taxonomy" id="10212"/>
    <lineage>
        <taxon>Eukaryota</taxon>
        <taxon>Metazoa</taxon>
        <taxon>Spiralia</taxon>
        <taxon>Lophotrochozoa</taxon>
        <taxon>Bryozoa</taxon>
        <taxon>Gymnolaemata</taxon>
        <taxon>Cheilostomatida</taxon>
        <taxon>Flustrina</taxon>
        <taxon>Buguloidea</taxon>
        <taxon>Bugulidae</taxon>
        <taxon>Bugula</taxon>
    </lineage>
</organism>
<evidence type="ECO:0000256" key="4">
    <source>
        <dbReference type="ARBA" id="ARBA00022692"/>
    </source>
</evidence>
<evidence type="ECO:0000313" key="11">
    <source>
        <dbReference type="Proteomes" id="UP000593567"/>
    </source>
</evidence>
<feature type="transmembrane region" description="Helical" evidence="9">
    <location>
        <begin position="195"/>
        <end position="218"/>
    </location>
</feature>
<keyword evidence="3" id="KW-1003">Cell membrane</keyword>
<gene>
    <name evidence="9" type="primary">inx</name>
    <name evidence="10" type="ORF">EB796_025243</name>
</gene>
<feature type="transmembrane region" description="Helical" evidence="9">
    <location>
        <begin position="98"/>
        <end position="117"/>
    </location>
</feature>
<reference evidence="10" key="1">
    <citation type="submission" date="2020-06" db="EMBL/GenBank/DDBJ databases">
        <title>Draft genome of Bugula neritina, a colonial animal packing powerful symbionts and potential medicines.</title>
        <authorList>
            <person name="Rayko M."/>
        </authorList>
    </citation>
    <scope>NUCLEOTIDE SEQUENCE [LARGE SCALE GENOMIC DNA]</scope>
    <source>
        <strain evidence="10">Kwan_BN1</strain>
    </source>
</reference>
<dbReference type="InterPro" id="IPR000990">
    <property type="entry name" value="Innexin"/>
</dbReference>
<dbReference type="GO" id="GO:0034220">
    <property type="term" value="P:monoatomic ion transmembrane transport"/>
    <property type="evidence" value="ECO:0007669"/>
    <property type="project" value="UniProtKB-KW"/>
</dbReference>
<evidence type="ECO:0000256" key="1">
    <source>
        <dbReference type="ARBA" id="ARBA00004651"/>
    </source>
</evidence>
<dbReference type="PANTHER" id="PTHR11893:SF36">
    <property type="entry name" value="INNEXIN-5"/>
    <property type="match status" value="1"/>
</dbReference>
<comment type="similarity">
    <text evidence="9">Belongs to the pannexin family.</text>
</comment>
<name>A0A7J7IST2_BUGNE</name>
<accession>A0A7J7IST2</accession>
<evidence type="ECO:0000256" key="2">
    <source>
        <dbReference type="ARBA" id="ARBA00022448"/>
    </source>
</evidence>
<keyword evidence="5 9" id="KW-1133">Transmembrane helix</keyword>
<comment type="caution">
    <text evidence="10">The sequence shown here is derived from an EMBL/GenBank/DDBJ whole genome shotgun (WGS) entry which is preliminary data.</text>
</comment>
<dbReference type="GO" id="GO:0005886">
    <property type="term" value="C:plasma membrane"/>
    <property type="evidence" value="ECO:0007669"/>
    <property type="project" value="UniProtKB-SubCell"/>
</dbReference>
<comment type="subcellular location">
    <subcellularLocation>
        <location evidence="1 9">Cell membrane</location>
        <topology evidence="1 9">Multi-pass membrane protein</topology>
    </subcellularLocation>
</comment>
<keyword evidence="4 9" id="KW-0812">Transmembrane</keyword>
<keyword evidence="7 9" id="KW-0472">Membrane</keyword>
<keyword evidence="6 9" id="KW-0406">Ion transport</keyword>
<evidence type="ECO:0000256" key="3">
    <source>
        <dbReference type="ARBA" id="ARBA00022475"/>
    </source>
</evidence>
<dbReference type="PROSITE" id="PS51013">
    <property type="entry name" value="PANNEXIN"/>
    <property type="match status" value="1"/>
</dbReference>
<dbReference type="OrthoDB" id="5867527at2759"/>
<feature type="transmembrane region" description="Helical" evidence="9">
    <location>
        <begin position="29"/>
        <end position="47"/>
    </location>
</feature>
<feature type="transmembrane region" description="Helical" evidence="9">
    <location>
        <begin position="280"/>
        <end position="304"/>
    </location>
</feature>
<keyword evidence="11" id="KW-1185">Reference proteome</keyword>
<protein>
    <recommendedName>
        <fullName evidence="9">Innexin</fullName>
    </recommendedName>
</protein>
<evidence type="ECO:0000256" key="7">
    <source>
        <dbReference type="ARBA" id="ARBA00023136"/>
    </source>
</evidence>
<dbReference type="EMBL" id="VXIV02003537">
    <property type="protein sequence ID" value="KAF6016451.1"/>
    <property type="molecule type" value="Genomic_DNA"/>
</dbReference>
<evidence type="ECO:0000256" key="5">
    <source>
        <dbReference type="ARBA" id="ARBA00022989"/>
    </source>
</evidence>
<dbReference type="AlphaFoldDB" id="A0A7J7IST2"/>
<comment type="function">
    <text evidence="9">Structural component of the gap junctions.</text>
</comment>
<dbReference type="Proteomes" id="UP000593567">
    <property type="component" value="Unassembled WGS sequence"/>
</dbReference>
<dbReference type="Pfam" id="PF00876">
    <property type="entry name" value="Innexin"/>
    <property type="match status" value="1"/>
</dbReference>
<evidence type="ECO:0000256" key="6">
    <source>
        <dbReference type="ARBA" id="ARBA00023065"/>
    </source>
</evidence>
<evidence type="ECO:0000313" key="10">
    <source>
        <dbReference type="EMBL" id="KAF6016451.1"/>
    </source>
</evidence>
<dbReference type="GO" id="GO:0005921">
    <property type="term" value="C:gap junction"/>
    <property type="evidence" value="ECO:0007669"/>
    <property type="project" value="UniProtKB-UniRule"/>
</dbReference>
<dbReference type="PANTHER" id="PTHR11893">
    <property type="entry name" value="INNEXIN"/>
    <property type="match status" value="1"/>
</dbReference>
<keyword evidence="8 9" id="KW-0407">Ion channel</keyword>
<dbReference type="PRINTS" id="PR01262">
    <property type="entry name" value="INNEXIN"/>
</dbReference>
<evidence type="ECO:0000256" key="9">
    <source>
        <dbReference type="RuleBase" id="RU010713"/>
    </source>
</evidence>
<keyword evidence="2 9" id="KW-0813">Transport</keyword>
<evidence type="ECO:0000256" key="8">
    <source>
        <dbReference type="ARBA" id="ARBA00023303"/>
    </source>
</evidence>